<dbReference type="HOGENOM" id="CLU_1766645_0_0_0"/>
<dbReference type="Proteomes" id="UP000006860">
    <property type="component" value="Chromosome"/>
</dbReference>
<evidence type="ECO:0000313" key="1">
    <source>
        <dbReference type="EMBL" id="ADY57821.1"/>
    </source>
</evidence>
<protein>
    <submittedName>
        <fullName evidence="1">Uncharacterized protein</fullName>
    </submittedName>
</protein>
<accession>F0SNI7</accession>
<dbReference type="EMBL" id="CP002546">
    <property type="protein sequence ID" value="ADY57821.1"/>
    <property type="molecule type" value="Genomic_DNA"/>
</dbReference>
<reference evidence="2" key="1">
    <citation type="submission" date="2011-02" db="EMBL/GenBank/DDBJ databases">
        <title>The complete genome of Planctomyces brasiliensis DSM 5305.</title>
        <authorList>
            <person name="Lucas S."/>
            <person name="Copeland A."/>
            <person name="Lapidus A."/>
            <person name="Bruce D."/>
            <person name="Goodwin L."/>
            <person name="Pitluck S."/>
            <person name="Kyrpides N."/>
            <person name="Mavromatis K."/>
            <person name="Pagani I."/>
            <person name="Ivanova N."/>
            <person name="Ovchinnikova G."/>
            <person name="Lu M."/>
            <person name="Detter J.C."/>
            <person name="Han C."/>
            <person name="Land M."/>
            <person name="Hauser L."/>
            <person name="Markowitz V."/>
            <person name="Cheng J.-F."/>
            <person name="Hugenholtz P."/>
            <person name="Woyke T."/>
            <person name="Wu D."/>
            <person name="Tindall B."/>
            <person name="Pomrenke H.G."/>
            <person name="Brambilla E."/>
            <person name="Klenk H.-P."/>
            <person name="Eisen J.A."/>
        </authorList>
    </citation>
    <scope>NUCLEOTIDE SEQUENCE [LARGE SCALE GENOMIC DNA]</scope>
    <source>
        <strain evidence="2">ATCC 49424 / DSM 5305 / JCM 21570 / NBRC 103401 / IFAM 1448</strain>
    </source>
</reference>
<gene>
    <name evidence="1" type="ordered locus">Plabr_0191</name>
</gene>
<keyword evidence="2" id="KW-1185">Reference proteome</keyword>
<name>F0SNI7_RUBBR</name>
<evidence type="ECO:0000313" key="2">
    <source>
        <dbReference type="Proteomes" id="UP000006860"/>
    </source>
</evidence>
<dbReference type="RefSeq" id="WP_013626565.1">
    <property type="nucleotide sequence ID" value="NC_015174.1"/>
</dbReference>
<sequence length="147" mass="17174">MSVLIEKPCWGMCHDFDEPVVMRLSNDPKFPWSVEAKNGVKWRVRKNGNVFGYGHMYGRNITRILTGPEYPNHIPLDPAEWPPAPVEYCEWQGPGIYECENGRRRLVYHCHQDDFVWLDTDGSSWYAPGAKWDFVRLIKPLHEVVNN</sequence>
<organism evidence="1 2">
    <name type="scientific">Rubinisphaera brasiliensis (strain ATCC 49424 / DSM 5305 / JCM 21570 / IAM 15109 / NBRC 103401 / IFAM 1448)</name>
    <name type="common">Planctomyces brasiliensis</name>
    <dbReference type="NCBI Taxonomy" id="756272"/>
    <lineage>
        <taxon>Bacteria</taxon>
        <taxon>Pseudomonadati</taxon>
        <taxon>Planctomycetota</taxon>
        <taxon>Planctomycetia</taxon>
        <taxon>Planctomycetales</taxon>
        <taxon>Planctomycetaceae</taxon>
        <taxon>Rubinisphaera</taxon>
    </lineage>
</organism>
<proteinExistence type="predicted"/>
<dbReference type="AlphaFoldDB" id="F0SNI7"/>
<dbReference type="STRING" id="756272.Plabr_0191"/>
<dbReference type="KEGG" id="pbs:Plabr_0191"/>